<evidence type="ECO:0000313" key="2">
    <source>
        <dbReference type="EMBL" id="KAK7873667.1"/>
    </source>
</evidence>
<gene>
    <name evidence="2" type="ORF">R5R35_013207</name>
</gene>
<dbReference type="PANTHER" id="PTHR33053:SF9">
    <property type="entry name" value="AGAP000105-PA"/>
    <property type="match status" value="1"/>
</dbReference>
<feature type="compositionally biased region" description="Acidic residues" evidence="1">
    <location>
        <begin position="86"/>
        <end position="110"/>
    </location>
</feature>
<evidence type="ECO:0000256" key="1">
    <source>
        <dbReference type="SAM" id="MobiDB-lite"/>
    </source>
</evidence>
<evidence type="ECO:0008006" key="4">
    <source>
        <dbReference type="Google" id="ProtNLM"/>
    </source>
</evidence>
<feature type="compositionally biased region" description="Acidic residues" evidence="1">
    <location>
        <begin position="30"/>
        <end position="43"/>
    </location>
</feature>
<dbReference type="PANTHER" id="PTHR33053">
    <property type="entry name" value="PROTEIN, PUTATIVE-RELATED"/>
    <property type="match status" value="1"/>
</dbReference>
<organism evidence="2 3">
    <name type="scientific">Gryllus longicercus</name>
    <dbReference type="NCBI Taxonomy" id="2509291"/>
    <lineage>
        <taxon>Eukaryota</taxon>
        <taxon>Metazoa</taxon>
        <taxon>Ecdysozoa</taxon>
        <taxon>Arthropoda</taxon>
        <taxon>Hexapoda</taxon>
        <taxon>Insecta</taxon>
        <taxon>Pterygota</taxon>
        <taxon>Neoptera</taxon>
        <taxon>Polyneoptera</taxon>
        <taxon>Orthoptera</taxon>
        <taxon>Ensifera</taxon>
        <taxon>Gryllidea</taxon>
        <taxon>Grylloidea</taxon>
        <taxon>Gryllidae</taxon>
        <taxon>Gryllinae</taxon>
        <taxon>Gryllus</taxon>
    </lineage>
</organism>
<feature type="region of interest" description="Disordered" evidence="1">
    <location>
        <begin position="18"/>
        <end position="110"/>
    </location>
</feature>
<proteinExistence type="predicted"/>
<accession>A0AAN9W6X2</accession>
<dbReference type="Proteomes" id="UP001378592">
    <property type="component" value="Unassembled WGS sequence"/>
</dbReference>
<sequence>MDRKRKLNSDRVAKYRKKKKLNLIKRPNDDTESDEHDGGEIDCEQNIVNVHIIQDAGTSNDPNSDIQEETPLENERHYESQGNPTDIEDEAEEYPTEIENEDENDEDEDDYFSADEGDFDVDNEIDNEEEFENEINEEINEVEPEEVEELRQWTKDCRTPHAHLDKLLLIFRRRLLPCLPKSSKTFLRTNLAMYIIEQLGHGEFVYLGILNGLKKIINIDLHENIVDLQINIDGLNLFKSGNKEFWPILCKVHYVPNIYKAFPVAIYYGVGKPSNLDQYLENFIAEIRELKRGFEIDGKVLKINIHSFVCDRPARAFIKGIKGHGGYDSCERCTVHGIRYNRRTIFPEDGEKRTDATFRDQLHDGHHVEETPLLQIDGLDLITHFVLDSMHLCFLGVMKKLLIYWLQDLRYKLGRRQRQILNNILEQLKIQIPCEFNRKPRTTEQIPNWKATEYKLFCLYLGPIILKDILPKVLYDHFMLFSTGCRILFDPILATVKNEQANSYLRKFVNQIGPNRDRNEVYDYDMLVSNVHNLIHLAEDAKNANTDLMKINAFPFESLLGEIKMLLRSANRPLAQVCRRLYERHLSNKKTTIPPVVQILRERQINGYIEIKKLSFKNSTLISVKPNNVVLLKNKTCVIIHQIKRQQISNEIIFNGSTVNLVRPTFHYPVNSKYLNMWRVNTNLTAEISFTINDIEKKMILVNIEPTGKSYVVPLLHE</sequence>
<dbReference type="EMBL" id="JAZDUA010000010">
    <property type="protein sequence ID" value="KAK7873667.1"/>
    <property type="molecule type" value="Genomic_DNA"/>
</dbReference>
<protein>
    <recommendedName>
        <fullName evidence="4">Transposase domain-containing protein</fullName>
    </recommendedName>
</protein>
<evidence type="ECO:0000313" key="3">
    <source>
        <dbReference type="Proteomes" id="UP001378592"/>
    </source>
</evidence>
<name>A0AAN9W6X2_9ORTH</name>
<comment type="caution">
    <text evidence="2">The sequence shown here is derived from an EMBL/GenBank/DDBJ whole genome shotgun (WGS) entry which is preliminary data.</text>
</comment>
<keyword evidence="3" id="KW-1185">Reference proteome</keyword>
<reference evidence="2 3" key="1">
    <citation type="submission" date="2024-03" db="EMBL/GenBank/DDBJ databases">
        <title>The genome assembly and annotation of the cricket Gryllus longicercus Weissman &amp; Gray.</title>
        <authorList>
            <person name="Szrajer S."/>
            <person name="Gray D."/>
            <person name="Ylla G."/>
        </authorList>
    </citation>
    <scope>NUCLEOTIDE SEQUENCE [LARGE SCALE GENOMIC DNA]</scope>
    <source>
        <strain evidence="2">DAG 2021-001</strain>
        <tissue evidence="2">Whole body minus gut</tissue>
    </source>
</reference>
<dbReference type="AlphaFoldDB" id="A0AAN9W6X2"/>
<feature type="compositionally biased region" description="Polar residues" evidence="1">
    <location>
        <begin position="56"/>
        <end position="65"/>
    </location>
</feature>